<dbReference type="Proteomes" id="UP001432046">
    <property type="component" value="Chromosome"/>
</dbReference>
<evidence type="ECO:0000256" key="1">
    <source>
        <dbReference type="SAM" id="MobiDB-lite"/>
    </source>
</evidence>
<evidence type="ECO:0000313" key="5">
    <source>
        <dbReference type="Proteomes" id="UP001432046"/>
    </source>
</evidence>
<evidence type="ECO:0000256" key="2">
    <source>
        <dbReference type="SAM" id="SignalP"/>
    </source>
</evidence>
<feature type="region of interest" description="Disordered" evidence="1">
    <location>
        <begin position="26"/>
        <end position="89"/>
    </location>
</feature>
<gene>
    <name evidence="3" type="ORF">HAP48_033480</name>
    <name evidence="4" type="ORF">WDK88_13215</name>
</gene>
<sequence>MKRPTCAFIIAAIFAVASAAVANAQGAGIRPVGDRSRAGEPYRGYPTGRHDSRPPVRSDGRERGWPSGSYPLEYEDRDRGVYLGQRHDD</sequence>
<evidence type="ECO:0000313" key="4">
    <source>
        <dbReference type="EMBL" id="WXC82462.1"/>
    </source>
</evidence>
<feature type="signal peptide" evidence="2">
    <location>
        <begin position="1"/>
        <end position="24"/>
    </location>
</feature>
<keyword evidence="2" id="KW-0732">Signal</keyword>
<feature type="compositionally biased region" description="Basic and acidic residues" evidence="1">
    <location>
        <begin position="74"/>
        <end position="89"/>
    </location>
</feature>
<dbReference type="AlphaFoldDB" id="A0A973W562"/>
<feature type="chain" id="PRO_5036708628" evidence="2">
    <location>
        <begin position="25"/>
        <end position="89"/>
    </location>
</feature>
<name>A0A973W562_9BRAD</name>
<evidence type="ECO:0000313" key="3">
    <source>
        <dbReference type="EMBL" id="NVI47781.1"/>
    </source>
</evidence>
<reference evidence="3" key="1">
    <citation type="submission" date="2020-06" db="EMBL/GenBank/DDBJ databases">
        <title>Whole Genome Sequence of Bradyrhizobium sp. Strain 1S1.</title>
        <authorList>
            <person name="Bromfield E.S.P."/>
            <person name="Cloutier S."/>
        </authorList>
    </citation>
    <scope>NUCLEOTIDE SEQUENCE [LARGE SCALE GENOMIC DNA]</scope>
    <source>
        <strain evidence="3">1S1</strain>
    </source>
</reference>
<reference evidence="4" key="2">
    <citation type="journal article" date="2021" name="Int. J. Syst. Evol. Microbiol.">
        <title>Bradyrhizobium septentrionale sp. nov. (sv. septentrionale) and Bradyrhizobium quebecense sp. nov. (sv. septentrionale) associated with legumes native to Canada possess rearranged symbiosis genes and numerous insertion sequences.</title>
        <authorList>
            <person name="Bromfield E.S.P."/>
            <person name="Cloutier S."/>
        </authorList>
    </citation>
    <scope>NUCLEOTIDE SEQUENCE</scope>
    <source>
        <strain evidence="4">5S5</strain>
    </source>
</reference>
<dbReference type="EMBL" id="JAAOLE020000001">
    <property type="protein sequence ID" value="NVI47781.1"/>
    <property type="molecule type" value="Genomic_DNA"/>
</dbReference>
<reference evidence="4" key="3">
    <citation type="submission" date="2024-03" db="EMBL/GenBank/DDBJ databases">
        <authorList>
            <person name="Bromfield E.S.P."/>
            <person name="Cloutier S."/>
        </authorList>
    </citation>
    <scope>NUCLEOTIDE SEQUENCE</scope>
    <source>
        <strain evidence="4">5S5</strain>
    </source>
</reference>
<feature type="compositionally biased region" description="Basic and acidic residues" evidence="1">
    <location>
        <begin position="48"/>
        <end position="64"/>
    </location>
</feature>
<keyword evidence="5" id="KW-1185">Reference proteome</keyword>
<proteinExistence type="predicted"/>
<dbReference type="RefSeq" id="WP_166214974.1">
    <property type="nucleotide sequence ID" value="NZ_CP088285.1"/>
</dbReference>
<protein>
    <submittedName>
        <fullName evidence="3">Uncharacterized protein</fullName>
    </submittedName>
</protein>
<organism evidence="3">
    <name type="scientific">Bradyrhizobium septentrionale</name>
    <dbReference type="NCBI Taxonomy" id="1404411"/>
    <lineage>
        <taxon>Bacteria</taxon>
        <taxon>Pseudomonadati</taxon>
        <taxon>Pseudomonadota</taxon>
        <taxon>Alphaproteobacteria</taxon>
        <taxon>Hyphomicrobiales</taxon>
        <taxon>Nitrobacteraceae</taxon>
        <taxon>Bradyrhizobium</taxon>
    </lineage>
</organism>
<accession>A0A973W562</accession>
<dbReference type="EMBL" id="CP147711">
    <property type="protein sequence ID" value="WXC82462.1"/>
    <property type="molecule type" value="Genomic_DNA"/>
</dbReference>